<dbReference type="Pfam" id="PF00702">
    <property type="entry name" value="Hydrolase"/>
    <property type="match status" value="1"/>
</dbReference>
<dbReference type="Gene3D" id="1.10.150.240">
    <property type="entry name" value="Putative phosphatase, domain 2"/>
    <property type="match status" value="1"/>
</dbReference>
<name>A0A3D9VL53_THECX</name>
<dbReference type="GO" id="GO:0046872">
    <property type="term" value="F:metal ion binding"/>
    <property type="evidence" value="ECO:0007669"/>
    <property type="project" value="UniProtKB-KW"/>
</dbReference>
<evidence type="ECO:0000256" key="4">
    <source>
        <dbReference type="ARBA" id="ARBA00022842"/>
    </source>
</evidence>
<evidence type="ECO:0000256" key="1">
    <source>
        <dbReference type="ARBA" id="ARBA00001946"/>
    </source>
</evidence>
<evidence type="ECO:0000256" key="5">
    <source>
        <dbReference type="ARBA" id="ARBA00023277"/>
    </source>
</evidence>
<reference evidence="6 7" key="1">
    <citation type="submission" date="2018-08" db="EMBL/GenBank/DDBJ databases">
        <title>Sequencing the genomes of 1000 actinobacteria strains.</title>
        <authorList>
            <person name="Klenk H.-P."/>
        </authorList>
    </citation>
    <scope>NUCLEOTIDE SEQUENCE [LARGE SCALE GENOMIC DNA]</scope>
    <source>
        <strain evidence="6 7">DSM 22891</strain>
    </source>
</reference>
<dbReference type="PANTHER" id="PTHR46193">
    <property type="entry name" value="6-PHOSPHOGLUCONATE PHOSPHATASE"/>
    <property type="match status" value="1"/>
</dbReference>
<dbReference type="SUPFAM" id="SSF56784">
    <property type="entry name" value="HAD-like"/>
    <property type="match status" value="1"/>
</dbReference>
<accession>A0A3D9VL53</accession>
<protein>
    <submittedName>
        <fullName evidence="6">Beta-phosphoglucomutase-like phosphatase (HAD superfamily)</fullName>
    </submittedName>
</protein>
<evidence type="ECO:0000313" key="7">
    <source>
        <dbReference type="Proteomes" id="UP000256485"/>
    </source>
</evidence>
<evidence type="ECO:0000256" key="2">
    <source>
        <dbReference type="ARBA" id="ARBA00006171"/>
    </source>
</evidence>
<proteinExistence type="inferred from homology"/>
<evidence type="ECO:0000256" key="3">
    <source>
        <dbReference type="ARBA" id="ARBA00022723"/>
    </source>
</evidence>
<dbReference type="Proteomes" id="UP000256485">
    <property type="component" value="Unassembled WGS sequence"/>
</dbReference>
<sequence length="272" mass="29998">MTAVRLHSESVRPTLHLDRLEAVMVDVDDVVADAEQLHAIAWQNTFEEFLRRRTGSGERVPDFEVPADYLRYARGRPSEETVRDFLTARGVKISTRPADPSVDAGPSEDTVASLAARKDLWFTRELRARGARPFPAAVELLHELRARGLRTAAVSWDRNARQLLASAHVADLFDVTFDGADVAALGLPPAPDPGVLVEVAHRLGVSPRRTAVVTSRLAEVTAAWHGCFEPIVAVDRRGCRGELYEAGAHVVVDDLADLVLVGRRHERSLVRR</sequence>
<dbReference type="Gene3D" id="3.40.50.1000">
    <property type="entry name" value="HAD superfamily/HAD-like"/>
    <property type="match status" value="1"/>
</dbReference>
<dbReference type="PANTHER" id="PTHR46193:SF18">
    <property type="entry name" value="HEXITOL PHOSPHATASE B"/>
    <property type="match status" value="1"/>
</dbReference>
<dbReference type="EMBL" id="QTUC01000001">
    <property type="protein sequence ID" value="REF38111.1"/>
    <property type="molecule type" value="Genomic_DNA"/>
</dbReference>
<dbReference type="InterPro" id="IPR023198">
    <property type="entry name" value="PGP-like_dom2"/>
</dbReference>
<gene>
    <name evidence="6" type="ORF">DFJ64_3581</name>
</gene>
<keyword evidence="4" id="KW-0460">Magnesium</keyword>
<keyword evidence="3" id="KW-0479">Metal-binding</keyword>
<comment type="caution">
    <text evidence="6">The sequence shown here is derived from an EMBL/GenBank/DDBJ whole genome shotgun (WGS) entry which is preliminary data.</text>
</comment>
<dbReference type="InterPro" id="IPR023214">
    <property type="entry name" value="HAD_sf"/>
</dbReference>
<dbReference type="GO" id="GO:0003824">
    <property type="term" value="F:catalytic activity"/>
    <property type="evidence" value="ECO:0007669"/>
    <property type="project" value="UniProtKB-ARBA"/>
</dbReference>
<keyword evidence="5" id="KW-0119">Carbohydrate metabolism</keyword>
<dbReference type="AlphaFoldDB" id="A0A3D9VL53"/>
<keyword evidence="7" id="KW-1185">Reference proteome</keyword>
<comment type="similarity">
    <text evidence="2">Belongs to the HAD-like hydrolase superfamily. CbbY/CbbZ/Gph/YieH family.</text>
</comment>
<dbReference type="InterPro" id="IPR036412">
    <property type="entry name" value="HAD-like_sf"/>
</dbReference>
<comment type="cofactor">
    <cofactor evidence="1">
        <name>Mg(2+)</name>
        <dbReference type="ChEBI" id="CHEBI:18420"/>
    </cofactor>
</comment>
<evidence type="ECO:0000313" key="6">
    <source>
        <dbReference type="EMBL" id="REF38111.1"/>
    </source>
</evidence>
<organism evidence="6 7">
    <name type="scientific">Thermasporomyces composti</name>
    <dbReference type="NCBI Taxonomy" id="696763"/>
    <lineage>
        <taxon>Bacteria</taxon>
        <taxon>Bacillati</taxon>
        <taxon>Actinomycetota</taxon>
        <taxon>Actinomycetes</taxon>
        <taxon>Propionibacteriales</taxon>
        <taxon>Nocardioidaceae</taxon>
        <taxon>Thermasporomyces</taxon>
    </lineage>
</organism>
<dbReference type="InterPro" id="IPR051600">
    <property type="entry name" value="Beta-PGM-like"/>
</dbReference>